<gene>
    <name evidence="1" type="ORF">GCM10009539_16680</name>
</gene>
<dbReference type="EMBL" id="BAAAGX010000006">
    <property type="protein sequence ID" value="GAA0231930.1"/>
    <property type="molecule type" value="Genomic_DNA"/>
</dbReference>
<reference evidence="2" key="1">
    <citation type="journal article" date="2019" name="Int. J. Syst. Evol. Microbiol.">
        <title>The Global Catalogue of Microorganisms (GCM) 10K type strain sequencing project: providing services to taxonomists for standard genome sequencing and annotation.</title>
        <authorList>
            <consortium name="The Broad Institute Genomics Platform"/>
            <consortium name="The Broad Institute Genome Sequencing Center for Infectious Disease"/>
            <person name="Wu L."/>
            <person name="Ma J."/>
        </authorList>
    </citation>
    <scope>NUCLEOTIDE SEQUENCE [LARGE SCALE GENOMIC DNA]</scope>
    <source>
        <strain evidence="2">JCM 10425</strain>
    </source>
</reference>
<organism evidence="1 2">
    <name type="scientific">Cryptosporangium japonicum</name>
    <dbReference type="NCBI Taxonomy" id="80872"/>
    <lineage>
        <taxon>Bacteria</taxon>
        <taxon>Bacillati</taxon>
        <taxon>Actinomycetota</taxon>
        <taxon>Actinomycetes</taxon>
        <taxon>Cryptosporangiales</taxon>
        <taxon>Cryptosporangiaceae</taxon>
        <taxon>Cryptosporangium</taxon>
    </lineage>
</organism>
<sequence length="125" mass="13587">MRGWLWSDGSMDPNTNDHYAQSTVTLKNQTEMTALDVTIRVALSSDVRTIGNWSTISKDKLVITTREQSGWLYYRFQLRAGATIAPGSYTFAGQYDPGGPRSTGKDAYLASASAGSSDVQVHGGF</sequence>
<evidence type="ECO:0000313" key="2">
    <source>
        <dbReference type="Proteomes" id="UP001500967"/>
    </source>
</evidence>
<comment type="caution">
    <text evidence="1">The sequence shown here is derived from an EMBL/GenBank/DDBJ whole genome shotgun (WGS) entry which is preliminary data.</text>
</comment>
<keyword evidence="2" id="KW-1185">Reference proteome</keyword>
<evidence type="ECO:0000313" key="1">
    <source>
        <dbReference type="EMBL" id="GAA0231930.1"/>
    </source>
</evidence>
<proteinExistence type="predicted"/>
<dbReference type="Proteomes" id="UP001500967">
    <property type="component" value="Unassembled WGS sequence"/>
</dbReference>
<accession>A0ABN0TWG6</accession>
<name>A0ABN0TWG6_9ACTN</name>
<protein>
    <submittedName>
        <fullName evidence="1">Uncharacterized protein</fullName>
    </submittedName>
</protein>